<feature type="active site" description="Acyl-thioester intermediate" evidence="4">
    <location>
        <position position="209"/>
    </location>
</feature>
<keyword evidence="2" id="KW-0378">Hydrolase</keyword>
<keyword evidence="3" id="KW-0788">Thiol protease</keyword>
<dbReference type="GO" id="GO:0008234">
    <property type="term" value="F:cysteine-type peptidase activity"/>
    <property type="evidence" value="ECO:0007669"/>
    <property type="project" value="UniProtKB-KW"/>
</dbReference>
<evidence type="ECO:0000313" key="7">
    <source>
        <dbReference type="Proteomes" id="UP000178622"/>
    </source>
</evidence>
<evidence type="ECO:0000256" key="2">
    <source>
        <dbReference type="ARBA" id="ARBA00022801"/>
    </source>
</evidence>
<sequence length="249" mass="27897">MSKEKKKKRSLKNTILNIFIFFLFVIGIALIFNKEIRNLLIGNTTQKYQINNVTKKAIDKNKKANTSFDFDKVKSVSLQDILNSQLDRASVDNLPVIGGIAIPDLNVNLPIFKGVGNVELLYGAGTMKEDQEMGKGNYALASHHISGMVNADKLLFTPLERAQVGMKIYLTDKSKIYEYEIDNTGVFDPTRVDLIEDVPGKTQVTLVTCSDLEATARIIVFGKFIKEYDTNSANETVSKAYKTDFNRVQ</sequence>
<gene>
    <name evidence="6" type="ORF">BG261_00980</name>
</gene>
<keyword evidence="5" id="KW-0812">Transmembrane</keyword>
<organism evidence="6 7">
    <name type="scientific">Floricoccus tropicus</name>
    <dbReference type="NCBI Taxonomy" id="1859473"/>
    <lineage>
        <taxon>Bacteria</taxon>
        <taxon>Bacillati</taxon>
        <taxon>Bacillota</taxon>
        <taxon>Bacilli</taxon>
        <taxon>Lactobacillales</taxon>
        <taxon>Streptococcaceae</taxon>
        <taxon>Floricoccus</taxon>
    </lineage>
</organism>
<evidence type="ECO:0000256" key="1">
    <source>
        <dbReference type="ARBA" id="ARBA00022670"/>
    </source>
</evidence>
<dbReference type="Proteomes" id="UP000178622">
    <property type="component" value="Unassembled WGS sequence"/>
</dbReference>
<evidence type="ECO:0000256" key="4">
    <source>
        <dbReference type="PIRSR" id="PIRSR605754-1"/>
    </source>
</evidence>
<evidence type="ECO:0000256" key="5">
    <source>
        <dbReference type="SAM" id="Phobius"/>
    </source>
</evidence>
<dbReference type="Pfam" id="PF04203">
    <property type="entry name" value="Sortase"/>
    <property type="match status" value="1"/>
</dbReference>
<dbReference type="GO" id="GO:0006508">
    <property type="term" value="P:proteolysis"/>
    <property type="evidence" value="ECO:0007669"/>
    <property type="project" value="UniProtKB-KW"/>
</dbReference>
<feature type="active site" description="Proton donor/acceptor" evidence="4">
    <location>
        <position position="143"/>
    </location>
</feature>
<dbReference type="STRING" id="1859473.BG261_00980"/>
<dbReference type="EMBL" id="MKIR01000001">
    <property type="protein sequence ID" value="OFI50483.1"/>
    <property type="molecule type" value="Genomic_DNA"/>
</dbReference>
<feature type="transmembrane region" description="Helical" evidence="5">
    <location>
        <begin position="14"/>
        <end position="32"/>
    </location>
</feature>
<dbReference type="InterPro" id="IPR023365">
    <property type="entry name" value="Sortase_dom-sf"/>
</dbReference>
<dbReference type="InterPro" id="IPR005754">
    <property type="entry name" value="Sortase"/>
</dbReference>
<accession>A0A1E8GSA4</accession>
<keyword evidence="5" id="KW-0472">Membrane</keyword>
<dbReference type="SUPFAM" id="SSF63817">
    <property type="entry name" value="Sortase"/>
    <property type="match status" value="1"/>
</dbReference>
<protein>
    <submittedName>
        <fullName evidence="6">Class A sortase</fullName>
    </submittedName>
</protein>
<dbReference type="OrthoDB" id="1648028at2"/>
<keyword evidence="5" id="KW-1133">Transmembrane helix</keyword>
<comment type="caution">
    <text evidence="6">The sequence shown here is derived from an EMBL/GenBank/DDBJ whole genome shotgun (WGS) entry which is preliminary data.</text>
</comment>
<name>A0A1E8GSA4_9LACT</name>
<dbReference type="InterPro" id="IPR042007">
    <property type="entry name" value="Sortase_A"/>
</dbReference>
<proteinExistence type="predicted"/>
<dbReference type="CDD" id="cd06165">
    <property type="entry name" value="Sortase_A"/>
    <property type="match status" value="1"/>
</dbReference>
<reference evidence="7" key="1">
    <citation type="submission" date="2016-09" db="EMBL/GenBank/DDBJ databases">
        <title>Draft genome sequence of a novel species of the family Streptococcaceae isolated from flowers.</title>
        <authorList>
            <person name="Chuah L.-O."/>
            <person name="Yap K.-P."/>
            <person name="Thong K.L."/>
            <person name="Liong M.T."/>
            <person name="Ahmad R."/>
            <person name="Rusul G."/>
        </authorList>
    </citation>
    <scope>NUCLEOTIDE SEQUENCE [LARGE SCALE GENOMIC DNA]</scope>
    <source>
        <strain evidence="7">DF1</strain>
    </source>
</reference>
<evidence type="ECO:0000313" key="6">
    <source>
        <dbReference type="EMBL" id="OFI50483.1"/>
    </source>
</evidence>
<evidence type="ECO:0000256" key="3">
    <source>
        <dbReference type="ARBA" id="ARBA00022807"/>
    </source>
</evidence>
<dbReference type="NCBIfam" id="TIGR01076">
    <property type="entry name" value="sortase_fam"/>
    <property type="match status" value="1"/>
</dbReference>
<keyword evidence="7" id="KW-1185">Reference proteome</keyword>
<dbReference type="Gene3D" id="2.40.260.10">
    <property type="entry name" value="Sortase"/>
    <property type="match status" value="1"/>
</dbReference>
<dbReference type="AlphaFoldDB" id="A0A1E8GSA4"/>
<keyword evidence="1" id="KW-0645">Protease</keyword>
<dbReference type="RefSeq" id="WP_070791312.1">
    <property type="nucleotide sequence ID" value="NZ_MKIR01000001.1"/>
</dbReference>